<keyword evidence="1" id="KW-1133">Transmembrane helix</keyword>
<keyword evidence="3" id="KW-1185">Reference proteome</keyword>
<sequence length="77" mass="9223">MKWIIIGLLSLFIALFDYKIGLEMTRIIYGDVVYKIMTSLPFSIIYFVIVFIMEILIISLFQKIIKIRKIIDFVMRR</sequence>
<accession>A0AAQ4CSM8</accession>
<keyword evidence="1" id="KW-0472">Membrane</keyword>
<feature type="transmembrane region" description="Helical" evidence="1">
    <location>
        <begin position="40"/>
        <end position="61"/>
    </location>
</feature>
<reference evidence="2 3" key="1">
    <citation type="journal article" date="2022" name="Microbiol. Resour. Announc.">
        <title>Complete Genome Sequence of the Hyperthermophilic and Acidophilic Archaeon Saccharolobus caldissimus Strain HS-3T.</title>
        <authorList>
            <person name="Sakai H.D."/>
            <person name="Kurosawa N."/>
        </authorList>
    </citation>
    <scope>NUCLEOTIDE SEQUENCE [LARGE SCALE GENOMIC DNA]</scope>
    <source>
        <strain evidence="2 3">JCM32116</strain>
    </source>
</reference>
<evidence type="ECO:0000313" key="2">
    <source>
        <dbReference type="EMBL" id="BDB98809.1"/>
    </source>
</evidence>
<dbReference type="EMBL" id="AP025226">
    <property type="protein sequence ID" value="BDB98809.1"/>
    <property type="molecule type" value="Genomic_DNA"/>
</dbReference>
<dbReference type="AlphaFoldDB" id="A0AAQ4CSM8"/>
<dbReference type="RefSeq" id="WP_229569178.1">
    <property type="nucleotide sequence ID" value="NZ_AP025226.1"/>
</dbReference>
<dbReference type="Proteomes" id="UP001319921">
    <property type="component" value="Chromosome"/>
</dbReference>
<name>A0AAQ4CSM8_9CREN</name>
<dbReference type="GeneID" id="68866555"/>
<proteinExistence type="predicted"/>
<dbReference type="KEGG" id="scas:SACC_18260"/>
<gene>
    <name evidence="2" type="ORF">SACC_18260</name>
</gene>
<evidence type="ECO:0000313" key="3">
    <source>
        <dbReference type="Proteomes" id="UP001319921"/>
    </source>
</evidence>
<evidence type="ECO:0000256" key="1">
    <source>
        <dbReference type="SAM" id="Phobius"/>
    </source>
</evidence>
<keyword evidence="1" id="KW-0812">Transmembrane</keyword>
<organism evidence="2 3">
    <name type="scientific">Saccharolobus caldissimus</name>
    <dbReference type="NCBI Taxonomy" id="1702097"/>
    <lineage>
        <taxon>Archaea</taxon>
        <taxon>Thermoproteota</taxon>
        <taxon>Thermoprotei</taxon>
        <taxon>Sulfolobales</taxon>
        <taxon>Sulfolobaceae</taxon>
        <taxon>Saccharolobus</taxon>
    </lineage>
</organism>
<protein>
    <submittedName>
        <fullName evidence="2">Uncharacterized protein</fullName>
    </submittedName>
</protein>